<sequence>MDRLLMASALVARARVHKDWIGDDHGDRYETTMQTGVVSDEMQIVVKELLDHLRAALDYCAHQAWRHFSGQPSGAKIYFPIAKEGFKESDFPSLINRQMPGVAAVSSKAYQVFRGFQSFADDKNAWLPELATLVNQTKHDHLEVASMPETIMNIARHDDGALVMSFAPGHGPKRGKSPWMMLKADSSILEAGGACQAVFLQLKDIGVELSAFLREAIDGTGLIVDECRHLISSETKAP</sequence>
<dbReference type="EMBL" id="WBWX01000004">
    <property type="protein sequence ID" value="KAB2797338.1"/>
    <property type="molecule type" value="Genomic_DNA"/>
</dbReference>
<proteinExistence type="predicted"/>
<dbReference type="AlphaFoldDB" id="A0A6I0DL75"/>
<organism evidence="1 2">
    <name type="scientific">Brucella anthropi</name>
    <name type="common">Ochrobactrum anthropi</name>
    <dbReference type="NCBI Taxonomy" id="529"/>
    <lineage>
        <taxon>Bacteria</taxon>
        <taxon>Pseudomonadati</taxon>
        <taxon>Pseudomonadota</taxon>
        <taxon>Alphaproteobacteria</taxon>
        <taxon>Hyphomicrobiales</taxon>
        <taxon>Brucellaceae</taxon>
        <taxon>Brucella/Ochrobactrum group</taxon>
        <taxon>Brucella</taxon>
    </lineage>
</organism>
<accession>A0A6I0DL75</accession>
<evidence type="ECO:0000313" key="1">
    <source>
        <dbReference type="EMBL" id="KAB2797338.1"/>
    </source>
</evidence>
<comment type="caution">
    <text evidence="1">The sequence shown here is derived from an EMBL/GenBank/DDBJ whole genome shotgun (WGS) entry which is preliminary data.</text>
</comment>
<name>A0A6I0DL75_BRUAN</name>
<protein>
    <submittedName>
        <fullName evidence="1">Uncharacterized protein</fullName>
    </submittedName>
</protein>
<dbReference type="Proteomes" id="UP000441102">
    <property type="component" value="Unassembled WGS sequence"/>
</dbReference>
<gene>
    <name evidence="1" type="ORF">F9L06_13490</name>
</gene>
<evidence type="ECO:0000313" key="2">
    <source>
        <dbReference type="Proteomes" id="UP000441102"/>
    </source>
</evidence>
<dbReference type="RefSeq" id="WP_151576671.1">
    <property type="nucleotide sequence ID" value="NZ_WBWX01000004.1"/>
</dbReference>
<reference evidence="1 2" key="1">
    <citation type="submission" date="2019-09" db="EMBL/GenBank/DDBJ databases">
        <title>Taxonomic organization of the family Brucellaceae based on a phylogenomic approach.</title>
        <authorList>
            <person name="Leclercq S."/>
            <person name="Cloeckaert A."/>
            <person name="Zygmunt M.S."/>
        </authorList>
    </citation>
    <scope>NUCLEOTIDE SEQUENCE [LARGE SCALE GENOMIC DNA]</scope>
    <source>
        <strain evidence="1 2">CCUG 34461</strain>
    </source>
</reference>